<name>A0A0M3HZK2_ASCLU</name>
<proteinExistence type="predicted"/>
<evidence type="ECO:0000313" key="2">
    <source>
        <dbReference type="WBParaSite" id="ALUE_0000915601-mRNA-1"/>
    </source>
</evidence>
<dbReference type="WBParaSite" id="ALUE_0000915601-mRNA-1">
    <property type="protein sequence ID" value="ALUE_0000915601-mRNA-1"/>
    <property type="gene ID" value="ALUE_0000915601"/>
</dbReference>
<reference evidence="2" key="1">
    <citation type="submission" date="2017-02" db="UniProtKB">
        <authorList>
            <consortium name="WormBaseParasite"/>
        </authorList>
    </citation>
    <scope>IDENTIFICATION</scope>
</reference>
<keyword evidence="1" id="KW-1185">Reference proteome</keyword>
<sequence length="93" mass="11286">MSSTHEVSSQKKTKRYIRKESRFIERNHLERGGHLDEFETTENTARRPGSVTLKKWMYMYIPMKLGEIIWNKKKITWCSERSRSKKHDKIEQE</sequence>
<dbReference type="Proteomes" id="UP000036681">
    <property type="component" value="Unplaced"/>
</dbReference>
<protein>
    <submittedName>
        <fullName evidence="2">Uncharacterized protein</fullName>
    </submittedName>
</protein>
<evidence type="ECO:0000313" key="1">
    <source>
        <dbReference type="Proteomes" id="UP000036681"/>
    </source>
</evidence>
<organism evidence="1 2">
    <name type="scientific">Ascaris lumbricoides</name>
    <name type="common">Giant roundworm</name>
    <dbReference type="NCBI Taxonomy" id="6252"/>
    <lineage>
        <taxon>Eukaryota</taxon>
        <taxon>Metazoa</taxon>
        <taxon>Ecdysozoa</taxon>
        <taxon>Nematoda</taxon>
        <taxon>Chromadorea</taxon>
        <taxon>Rhabditida</taxon>
        <taxon>Spirurina</taxon>
        <taxon>Ascaridomorpha</taxon>
        <taxon>Ascaridoidea</taxon>
        <taxon>Ascarididae</taxon>
        <taxon>Ascaris</taxon>
    </lineage>
</organism>
<accession>A0A0M3HZK2</accession>
<dbReference type="AlphaFoldDB" id="A0A0M3HZK2"/>